<dbReference type="AlphaFoldDB" id="A0A8J9ZY24"/>
<gene>
    <name evidence="1" type="primary">Hypp2946</name>
    <name evidence="1" type="ORF">BLAG_LOCUS18754</name>
</gene>
<dbReference type="Proteomes" id="UP000838412">
    <property type="component" value="Chromosome 4"/>
</dbReference>
<dbReference type="EMBL" id="OV696689">
    <property type="protein sequence ID" value="CAH1264362.1"/>
    <property type="molecule type" value="Genomic_DNA"/>
</dbReference>
<keyword evidence="2" id="KW-1185">Reference proteome</keyword>
<accession>A0A8J9ZY24</accession>
<evidence type="ECO:0000313" key="1">
    <source>
        <dbReference type="EMBL" id="CAH1264362.1"/>
    </source>
</evidence>
<dbReference type="InterPro" id="IPR029063">
    <property type="entry name" value="SAM-dependent_MTases_sf"/>
</dbReference>
<reference evidence="1" key="1">
    <citation type="submission" date="2022-01" db="EMBL/GenBank/DDBJ databases">
        <authorList>
            <person name="Braso-Vives M."/>
        </authorList>
    </citation>
    <scope>NUCLEOTIDE SEQUENCE</scope>
</reference>
<dbReference type="Gene3D" id="3.40.50.150">
    <property type="entry name" value="Vaccinia Virus protein VP39"/>
    <property type="match status" value="1"/>
</dbReference>
<name>A0A8J9ZY24_BRALA</name>
<protein>
    <submittedName>
        <fullName evidence="1">Hypp2946 protein</fullName>
    </submittedName>
</protein>
<sequence length="67" mass="7581">MWCSFLRTSTLQAEITEAKNPQLYSQTRVLQQGVAVQALQQHMRWEGGDMVMDVGCGTGEICKYISR</sequence>
<dbReference type="SUPFAM" id="SSF53335">
    <property type="entry name" value="S-adenosyl-L-methionine-dependent methyltransferases"/>
    <property type="match status" value="1"/>
</dbReference>
<organism evidence="1 2">
    <name type="scientific">Branchiostoma lanceolatum</name>
    <name type="common">Common lancelet</name>
    <name type="synonym">Amphioxus lanceolatum</name>
    <dbReference type="NCBI Taxonomy" id="7740"/>
    <lineage>
        <taxon>Eukaryota</taxon>
        <taxon>Metazoa</taxon>
        <taxon>Chordata</taxon>
        <taxon>Cephalochordata</taxon>
        <taxon>Leptocardii</taxon>
        <taxon>Amphioxiformes</taxon>
        <taxon>Branchiostomatidae</taxon>
        <taxon>Branchiostoma</taxon>
    </lineage>
</organism>
<proteinExistence type="predicted"/>
<evidence type="ECO:0000313" key="2">
    <source>
        <dbReference type="Proteomes" id="UP000838412"/>
    </source>
</evidence>